<evidence type="ECO:0000313" key="4">
    <source>
        <dbReference type="EMBL" id="NHC33644.1"/>
    </source>
</evidence>
<dbReference type="EMBL" id="JTJC03000001">
    <property type="protein sequence ID" value="NHC33644.1"/>
    <property type="molecule type" value="Genomic_DNA"/>
</dbReference>
<comment type="pathway">
    <text evidence="1">Antibiotic biosynthesis.</text>
</comment>
<protein>
    <submittedName>
        <fullName evidence="4">Isopenicillin N synthase family oxygenase</fullName>
    </submittedName>
</protein>
<proteinExistence type="inferred from homology"/>
<reference evidence="4 5" key="1">
    <citation type="journal article" date="2015" name="Genome Announc.">
        <title>Draft Genome Sequence of the Terrestrial Cyanobacterium Scytonema millei VB511283, Isolated from Eastern India.</title>
        <authorList>
            <person name="Sen D."/>
            <person name="Chandrababunaidu M.M."/>
            <person name="Singh D."/>
            <person name="Sanghi N."/>
            <person name="Ghorai A."/>
            <person name="Mishra G.P."/>
            <person name="Madduluri M."/>
            <person name="Adhikary S.P."/>
            <person name="Tripathy S."/>
        </authorList>
    </citation>
    <scope>NUCLEOTIDE SEQUENCE [LARGE SCALE GENOMIC DNA]</scope>
    <source>
        <strain evidence="4 5">VB511283</strain>
    </source>
</reference>
<dbReference type="AlphaFoldDB" id="A0A9X5I3J7"/>
<accession>A0A9X5I3J7</accession>
<comment type="similarity">
    <text evidence="2">Belongs to the iron/ascorbate-dependent oxidoreductase family.</text>
</comment>
<dbReference type="Pfam" id="PF03171">
    <property type="entry name" value="2OG-FeII_Oxy"/>
    <property type="match status" value="1"/>
</dbReference>
<evidence type="ECO:0000313" key="5">
    <source>
        <dbReference type="Proteomes" id="UP000031532"/>
    </source>
</evidence>
<dbReference type="SUPFAM" id="SSF51197">
    <property type="entry name" value="Clavaminate synthase-like"/>
    <property type="match status" value="1"/>
</dbReference>
<keyword evidence="5" id="KW-1185">Reference proteome</keyword>
<dbReference type="InterPro" id="IPR005123">
    <property type="entry name" value="Oxoglu/Fe-dep_dioxygenase_dom"/>
</dbReference>
<dbReference type="InterPro" id="IPR044861">
    <property type="entry name" value="IPNS-like_FE2OG_OXY"/>
</dbReference>
<dbReference type="FunFam" id="2.60.120.330:FF:000038">
    <property type="entry name" value="Si:dkey-10o6.2"/>
    <property type="match status" value="1"/>
</dbReference>
<sequence length="312" mass="35399">MSKQSELATNNQKFIPVIDLQAFRSGDRSQRQAVVDRVYQACHEIGFLYIKNPGISTNLIQQLFLHSQQFFNLSSEAKARIAWLDETHNSGYVGIERERLDPSLPGDLKEALNLNLNSLTQNLEFSAEFCNCVLDFWKACVQVTDTVLQSFALALQLPEDFFIANHHEQAHTLRLLHYPPLQQPPKRGQVRAGEHSDYGSITLLFQDDIGGLEIQTKDGVWIAASAIPETIIINTGDLMQRWTNHVFCSTKHRVAIPLDERVRRSRYSIAFFCHPNDDTEVTCLPGCCTDRVAIYPSISAKDYLISRLQATY</sequence>
<name>A0A9X5I3J7_9CYAN</name>
<keyword evidence="2" id="KW-0560">Oxidoreductase</keyword>
<feature type="domain" description="Fe2OG dioxygenase" evidence="3">
    <location>
        <begin position="169"/>
        <end position="275"/>
    </location>
</feature>
<dbReference type="Pfam" id="PF14226">
    <property type="entry name" value="DIOX_N"/>
    <property type="match status" value="1"/>
</dbReference>
<organism evidence="4 5">
    <name type="scientific">Scytonema millei VB511283</name>
    <dbReference type="NCBI Taxonomy" id="1245923"/>
    <lineage>
        <taxon>Bacteria</taxon>
        <taxon>Bacillati</taxon>
        <taxon>Cyanobacteriota</taxon>
        <taxon>Cyanophyceae</taxon>
        <taxon>Nostocales</taxon>
        <taxon>Scytonemataceae</taxon>
        <taxon>Scytonema</taxon>
    </lineage>
</organism>
<dbReference type="RefSeq" id="WP_052289981.1">
    <property type="nucleotide sequence ID" value="NZ_JTJC03000001.1"/>
</dbReference>
<comment type="caution">
    <text evidence="4">The sequence shown here is derived from an EMBL/GenBank/DDBJ whole genome shotgun (WGS) entry which is preliminary data.</text>
</comment>
<dbReference type="PANTHER" id="PTHR47990">
    <property type="entry name" value="2-OXOGLUTARATE (2OG) AND FE(II)-DEPENDENT OXYGENASE SUPERFAMILY PROTEIN-RELATED"/>
    <property type="match status" value="1"/>
</dbReference>
<dbReference type="Gene3D" id="2.60.120.330">
    <property type="entry name" value="B-lactam Antibiotic, Isopenicillin N Synthase, Chain"/>
    <property type="match status" value="1"/>
</dbReference>
<keyword evidence="2" id="KW-0408">Iron</keyword>
<evidence type="ECO:0000256" key="2">
    <source>
        <dbReference type="RuleBase" id="RU003682"/>
    </source>
</evidence>
<dbReference type="InterPro" id="IPR027443">
    <property type="entry name" value="IPNS-like_sf"/>
</dbReference>
<dbReference type="PROSITE" id="PS51471">
    <property type="entry name" value="FE2OG_OXY"/>
    <property type="match status" value="1"/>
</dbReference>
<evidence type="ECO:0000259" key="3">
    <source>
        <dbReference type="PROSITE" id="PS51471"/>
    </source>
</evidence>
<dbReference type="InterPro" id="IPR026992">
    <property type="entry name" value="DIOX_N"/>
</dbReference>
<dbReference type="InterPro" id="IPR050231">
    <property type="entry name" value="Iron_ascorbate_oxido_reductase"/>
</dbReference>
<dbReference type="GO" id="GO:0046872">
    <property type="term" value="F:metal ion binding"/>
    <property type="evidence" value="ECO:0007669"/>
    <property type="project" value="UniProtKB-KW"/>
</dbReference>
<keyword evidence="2" id="KW-0479">Metal-binding</keyword>
<gene>
    <name evidence="4" type="ORF">QH73_0003030</name>
</gene>
<evidence type="ECO:0000256" key="1">
    <source>
        <dbReference type="ARBA" id="ARBA00004792"/>
    </source>
</evidence>
<dbReference type="Proteomes" id="UP000031532">
    <property type="component" value="Unassembled WGS sequence"/>
</dbReference>
<dbReference type="GO" id="GO:0016491">
    <property type="term" value="F:oxidoreductase activity"/>
    <property type="evidence" value="ECO:0007669"/>
    <property type="project" value="UniProtKB-KW"/>
</dbReference>
<dbReference type="OrthoDB" id="21825at2"/>